<gene>
    <name evidence="5" type="ORF">QQ020_30630</name>
</gene>
<feature type="domain" description="LamG-like jellyroll fold" evidence="4">
    <location>
        <begin position="93"/>
        <end position="231"/>
    </location>
</feature>
<dbReference type="Gene3D" id="2.60.40.10">
    <property type="entry name" value="Immunoglobulins"/>
    <property type="match status" value="1"/>
</dbReference>
<dbReference type="Gene3D" id="3.60.21.10">
    <property type="match status" value="1"/>
</dbReference>
<evidence type="ECO:0000256" key="3">
    <source>
        <dbReference type="SAM" id="SignalP"/>
    </source>
</evidence>
<sequence>MKLPLKLFIICLLAGNLASTYAQETEKKVVGDWTFHPNYTLARNAKNYPEQKIEQPKTRFQRFKTLGEPIIFFEEAPTERITDFIESANIPRKTFSIELWLLDHVNLPVGALITARGKSVHDVPGWLLGYYGDEVVFHLNSKQGVAKSIETKVERGWKKYWSHLVGTYDGQSMKLYRNGILLDSSTTVQGDLAFPDPTQIELAGYFGQEQYMKIANLVKASRLYNYALEPAEITNRFKELQGLVEQGKLFKDIFHFNAGPYLHYPTQNNINILWETDRMARAEVEYGTELPFTQKTTLSNPAYIQEITLDNLTPETPYYYQITAIAQDGTTMKSGILTFSTAVADSAAFSFCVIGDTESRPHINHRLGEMMWEERPNFIMHLGDVTDGGMRPHKFEWNYEYFTGIDAVASRIPIFPVPGNGEGDLYWYNRYHRLPEPEAFYTFTYGNTAFFMLNSNAGAELKKGGRQYEWLREKLATSTAQWKFVAHHHCPVSSDENDYGDTWKGKRSNLGDPRFDDLKKLYETAGVDIVFYGHVHAYERSWPLKDGKIDQEKGVIYIQSGGAGGNLEDFTPTHSWFSNKTQRGHHFCRVDIFSNTFSFKMYDSEGRLKDFLNLKKERK</sequence>
<dbReference type="RefSeq" id="WP_346761801.1">
    <property type="nucleotide sequence ID" value="NZ_JAUJEB010000009.1"/>
</dbReference>
<comment type="caution">
    <text evidence="5">The sequence shown here is derived from an EMBL/GenBank/DDBJ whole genome shotgun (WGS) entry which is preliminary data.</text>
</comment>
<organism evidence="5 6">
    <name type="scientific">Agaribacillus aureus</name>
    <dbReference type="NCBI Taxonomy" id="3051825"/>
    <lineage>
        <taxon>Bacteria</taxon>
        <taxon>Pseudomonadati</taxon>
        <taxon>Bacteroidota</taxon>
        <taxon>Cytophagia</taxon>
        <taxon>Cytophagales</taxon>
        <taxon>Splendidivirgaceae</taxon>
        <taxon>Agaribacillus</taxon>
    </lineage>
</organism>
<keyword evidence="2" id="KW-1015">Disulfide bond</keyword>
<dbReference type="Pfam" id="PF00149">
    <property type="entry name" value="Metallophos"/>
    <property type="match status" value="1"/>
</dbReference>
<keyword evidence="6" id="KW-1185">Reference proteome</keyword>
<dbReference type="PANTHER" id="PTHR22953:SF153">
    <property type="entry name" value="PURPLE ACID PHOSPHATASE"/>
    <property type="match status" value="1"/>
</dbReference>
<dbReference type="PANTHER" id="PTHR22953">
    <property type="entry name" value="ACID PHOSPHATASE RELATED"/>
    <property type="match status" value="1"/>
</dbReference>
<feature type="chain" id="PRO_5045919095" evidence="3">
    <location>
        <begin position="23"/>
        <end position="619"/>
    </location>
</feature>
<dbReference type="EMBL" id="JAUJEB010000009">
    <property type="protein sequence ID" value="MDN5216464.1"/>
    <property type="molecule type" value="Genomic_DNA"/>
</dbReference>
<name>A0ABT8LF98_9BACT</name>
<dbReference type="InterPro" id="IPR013783">
    <property type="entry name" value="Ig-like_fold"/>
</dbReference>
<dbReference type="SUPFAM" id="SSF56300">
    <property type="entry name" value="Metallo-dependent phosphatases"/>
    <property type="match status" value="1"/>
</dbReference>
<dbReference type="Proteomes" id="UP001172083">
    <property type="component" value="Unassembled WGS sequence"/>
</dbReference>
<keyword evidence="1 3" id="KW-0732">Signal</keyword>
<reference evidence="5" key="1">
    <citation type="submission" date="2023-06" db="EMBL/GenBank/DDBJ databases">
        <title>Genomic of Agaribacillus aureum.</title>
        <authorList>
            <person name="Wang G."/>
        </authorList>
    </citation>
    <scope>NUCLEOTIDE SEQUENCE</scope>
    <source>
        <strain evidence="5">BMA12</strain>
    </source>
</reference>
<evidence type="ECO:0000256" key="2">
    <source>
        <dbReference type="ARBA" id="ARBA00023157"/>
    </source>
</evidence>
<evidence type="ECO:0000259" key="4">
    <source>
        <dbReference type="SMART" id="SM00560"/>
    </source>
</evidence>
<evidence type="ECO:0000313" key="6">
    <source>
        <dbReference type="Proteomes" id="UP001172083"/>
    </source>
</evidence>
<dbReference type="InterPro" id="IPR006558">
    <property type="entry name" value="LamG-like"/>
</dbReference>
<accession>A0ABT8LF98</accession>
<dbReference type="InterPro" id="IPR004843">
    <property type="entry name" value="Calcineurin-like_PHP"/>
</dbReference>
<dbReference type="InterPro" id="IPR013320">
    <property type="entry name" value="ConA-like_dom_sf"/>
</dbReference>
<dbReference type="InterPro" id="IPR029052">
    <property type="entry name" value="Metallo-depent_PP-like"/>
</dbReference>
<dbReference type="InterPro" id="IPR008963">
    <property type="entry name" value="Purple_acid_Pase-like_N"/>
</dbReference>
<dbReference type="InterPro" id="IPR039331">
    <property type="entry name" value="PAPs-like"/>
</dbReference>
<dbReference type="Pfam" id="PF13385">
    <property type="entry name" value="Laminin_G_3"/>
    <property type="match status" value="1"/>
</dbReference>
<feature type="signal peptide" evidence="3">
    <location>
        <begin position="1"/>
        <end position="22"/>
    </location>
</feature>
<protein>
    <submittedName>
        <fullName evidence="5">Metallophosphoesterase</fullName>
    </submittedName>
</protein>
<evidence type="ECO:0000256" key="1">
    <source>
        <dbReference type="ARBA" id="ARBA00022729"/>
    </source>
</evidence>
<dbReference type="SUPFAM" id="SSF49363">
    <property type="entry name" value="Purple acid phosphatase, N-terminal domain"/>
    <property type="match status" value="1"/>
</dbReference>
<dbReference type="SUPFAM" id="SSF49899">
    <property type="entry name" value="Concanavalin A-like lectins/glucanases"/>
    <property type="match status" value="1"/>
</dbReference>
<proteinExistence type="predicted"/>
<evidence type="ECO:0000313" key="5">
    <source>
        <dbReference type="EMBL" id="MDN5216464.1"/>
    </source>
</evidence>
<dbReference type="Gene3D" id="2.60.120.200">
    <property type="match status" value="1"/>
</dbReference>
<dbReference type="SMART" id="SM00560">
    <property type="entry name" value="LamGL"/>
    <property type="match status" value="1"/>
</dbReference>